<dbReference type="InterPro" id="IPR003399">
    <property type="entry name" value="Mce/MlaD"/>
</dbReference>
<dbReference type="InterPro" id="IPR052336">
    <property type="entry name" value="MlaD_Phospholipid_Transporter"/>
</dbReference>
<evidence type="ECO:0000313" key="3">
    <source>
        <dbReference type="EMBL" id="WWY02295.1"/>
    </source>
</evidence>
<organism evidence="2">
    <name type="scientific">Neisseria leonii</name>
    <dbReference type="NCBI Taxonomy" id="2995413"/>
    <lineage>
        <taxon>Bacteria</taxon>
        <taxon>Pseudomonadati</taxon>
        <taxon>Pseudomonadota</taxon>
        <taxon>Betaproteobacteria</taxon>
        <taxon>Neisseriales</taxon>
        <taxon>Neisseriaceae</taxon>
        <taxon>Neisseria</taxon>
    </lineage>
</organism>
<protein>
    <submittedName>
        <fullName evidence="2">Outer membrane lipid asymmetry maintenance protein MlaD</fullName>
    </submittedName>
</protein>
<dbReference type="RefSeq" id="WP_274585760.1">
    <property type="nucleotide sequence ID" value="NZ_CP146598.1"/>
</dbReference>
<reference evidence="3" key="2">
    <citation type="submission" date="2024-02" db="EMBL/GenBank/DDBJ databases">
        <title>Neisseria leonii sp. nov.</title>
        <authorList>
            <person name="Boutroux M."/>
            <person name="Favre-Rochex S."/>
            <person name="Gorgette O."/>
            <person name="Touak G."/>
            <person name="Muhle E."/>
            <person name="Chesneau O."/>
            <person name="Clermont D."/>
            <person name="Rahi P."/>
        </authorList>
    </citation>
    <scope>NUCLEOTIDE SEQUENCE</scope>
    <source>
        <strain evidence="3">51.81</strain>
    </source>
</reference>
<dbReference type="InterPro" id="IPR030970">
    <property type="entry name" value="ABC_MlaD"/>
</dbReference>
<dbReference type="PANTHER" id="PTHR33371:SF4">
    <property type="entry name" value="INTERMEMBRANE PHOSPHOLIPID TRANSPORT SYSTEM BINDING PROTEIN MLAD"/>
    <property type="match status" value="1"/>
</dbReference>
<gene>
    <name evidence="2" type="primary">mlaD</name>
    <name evidence="2" type="ORF">ORY91_002152</name>
    <name evidence="3" type="ORF">V9W64_06025</name>
</gene>
<evidence type="ECO:0000313" key="2">
    <source>
        <dbReference type="EMBL" id="MDD9328714.1"/>
    </source>
</evidence>
<dbReference type="Pfam" id="PF02470">
    <property type="entry name" value="MlaD"/>
    <property type="match status" value="1"/>
</dbReference>
<sequence>MKRSNLELLVGLFVMVGIAALGFLSFRVAGGSLTGSGKFYTVYADFSDIGGLKPKAPVKAAGVLVGRVSAIRLDPQSYQAKVAIELDPQYRFSADTSAQILTSGLLGEQYIGLQQGGDTDNLAAGDTITLTSSALVLENLIGRVMTAFTENSAKTTAYGNGTAGEPEAETNP</sequence>
<proteinExistence type="predicted"/>
<evidence type="ECO:0000313" key="4">
    <source>
        <dbReference type="Proteomes" id="UP001149607"/>
    </source>
</evidence>
<name>A0A9X4E4T7_9NEIS</name>
<dbReference type="EMBL" id="CP146598">
    <property type="protein sequence ID" value="WWY02295.1"/>
    <property type="molecule type" value="Genomic_DNA"/>
</dbReference>
<dbReference type="Proteomes" id="UP001149607">
    <property type="component" value="Chromosome"/>
</dbReference>
<dbReference type="EMBL" id="JAPQFL010000009">
    <property type="protein sequence ID" value="MDD9328714.1"/>
    <property type="molecule type" value="Genomic_DNA"/>
</dbReference>
<keyword evidence="4" id="KW-1185">Reference proteome</keyword>
<dbReference type="PANTHER" id="PTHR33371">
    <property type="entry name" value="INTERMEMBRANE PHOSPHOLIPID TRANSPORT SYSTEM BINDING PROTEIN MLAD-RELATED"/>
    <property type="match status" value="1"/>
</dbReference>
<evidence type="ECO:0000259" key="1">
    <source>
        <dbReference type="Pfam" id="PF02470"/>
    </source>
</evidence>
<dbReference type="GO" id="GO:0005543">
    <property type="term" value="F:phospholipid binding"/>
    <property type="evidence" value="ECO:0007669"/>
    <property type="project" value="TreeGrafter"/>
</dbReference>
<reference evidence="2" key="1">
    <citation type="submission" date="2022-10" db="EMBL/GenBank/DDBJ databases">
        <authorList>
            <person name="Boutroux M."/>
        </authorList>
    </citation>
    <scope>NUCLEOTIDE SEQUENCE</scope>
    <source>
        <strain evidence="2">51.81</strain>
    </source>
</reference>
<feature type="domain" description="Mce/MlaD" evidence="1">
    <location>
        <begin position="40"/>
        <end position="116"/>
    </location>
</feature>
<dbReference type="NCBIfam" id="TIGR04430">
    <property type="entry name" value="OM_asym_MlaD"/>
    <property type="match status" value="1"/>
</dbReference>
<accession>A0A9X4E4T7</accession>
<dbReference type="GO" id="GO:0005548">
    <property type="term" value="F:phospholipid transporter activity"/>
    <property type="evidence" value="ECO:0007669"/>
    <property type="project" value="TreeGrafter"/>
</dbReference>
<dbReference type="AlphaFoldDB" id="A0A9X4E4T7"/>